<organism evidence="1 2">
    <name type="scientific">Cladophialophora immunda</name>
    <dbReference type="NCBI Taxonomy" id="569365"/>
    <lineage>
        <taxon>Eukaryota</taxon>
        <taxon>Fungi</taxon>
        <taxon>Dikarya</taxon>
        <taxon>Ascomycota</taxon>
        <taxon>Pezizomycotina</taxon>
        <taxon>Eurotiomycetes</taxon>
        <taxon>Chaetothyriomycetidae</taxon>
        <taxon>Chaetothyriales</taxon>
        <taxon>Herpotrichiellaceae</taxon>
        <taxon>Cladophialophora</taxon>
    </lineage>
</organism>
<name>A0A0D2CE28_9EURO</name>
<gene>
    <name evidence="1" type="ORF">PV07_05215</name>
</gene>
<dbReference type="VEuPathDB" id="FungiDB:PV07_05215"/>
<reference evidence="1 2" key="1">
    <citation type="submission" date="2015-01" db="EMBL/GenBank/DDBJ databases">
        <title>The Genome Sequence of Cladophialophora immunda CBS83496.</title>
        <authorList>
            <consortium name="The Broad Institute Genomics Platform"/>
            <person name="Cuomo C."/>
            <person name="de Hoog S."/>
            <person name="Gorbushina A."/>
            <person name="Stielow B."/>
            <person name="Teixiera M."/>
            <person name="Abouelleil A."/>
            <person name="Chapman S.B."/>
            <person name="Priest M."/>
            <person name="Young S.K."/>
            <person name="Wortman J."/>
            <person name="Nusbaum C."/>
            <person name="Birren B."/>
        </authorList>
    </citation>
    <scope>NUCLEOTIDE SEQUENCE [LARGE SCALE GENOMIC DNA]</scope>
    <source>
        <strain evidence="1 2">CBS 83496</strain>
    </source>
</reference>
<dbReference type="HOGENOM" id="CLU_117772_0_0_1"/>
<dbReference type="AlphaFoldDB" id="A0A0D2CE28"/>
<dbReference type="EMBL" id="KN847042">
    <property type="protein sequence ID" value="KIW29398.1"/>
    <property type="molecule type" value="Genomic_DNA"/>
</dbReference>
<proteinExistence type="predicted"/>
<evidence type="ECO:0000313" key="1">
    <source>
        <dbReference type="EMBL" id="KIW29398.1"/>
    </source>
</evidence>
<dbReference type="RefSeq" id="XP_016249614.1">
    <property type="nucleotide sequence ID" value="XM_016392095.1"/>
</dbReference>
<dbReference type="OrthoDB" id="4537670at2759"/>
<evidence type="ECO:0000313" key="2">
    <source>
        <dbReference type="Proteomes" id="UP000054466"/>
    </source>
</evidence>
<sequence length="142" mass="16299">MMSRTEEYWLCKYTVESGSESSFSHRQQNGTRVLTVSPGAAEGQIYAQASKLEEFRQKKNDGKDFTFVVDGSFQYGQDKAMTTRFPFYHDKTNKPYQHRFVENTYTGPGGKAVDFLTGMGFKYASSIEDNTRHFAGHYLHDF</sequence>
<keyword evidence="2" id="KW-1185">Reference proteome</keyword>
<protein>
    <submittedName>
        <fullName evidence="1">Uncharacterized protein</fullName>
    </submittedName>
</protein>
<dbReference type="Proteomes" id="UP000054466">
    <property type="component" value="Unassembled WGS sequence"/>
</dbReference>
<dbReference type="GeneID" id="27344409"/>
<accession>A0A0D2CE28</accession>